<name>A0A1W0W905_HYPEX</name>
<evidence type="ECO:0000313" key="3">
    <source>
        <dbReference type="Proteomes" id="UP000192578"/>
    </source>
</evidence>
<dbReference type="Proteomes" id="UP000192578">
    <property type="component" value="Unassembled WGS sequence"/>
</dbReference>
<feature type="chain" id="PRO_5012709474" evidence="1">
    <location>
        <begin position="27"/>
        <end position="82"/>
    </location>
</feature>
<accession>A0A1W0W905</accession>
<evidence type="ECO:0000256" key="1">
    <source>
        <dbReference type="SAM" id="SignalP"/>
    </source>
</evidence>
<dbReference type="AlphaFoldDB" id="A0A1W0W905"/>
<gene>
    <name evidence="2" type="ORF">BV898_14070</name>
</gene>
<proteinExistence type="predicted"/>
<feature type="signal peptide" evidence="1">
    <location>
        <begin position="1"/>
        <end position="26"/>
    </location>
</feature>
<sequence>MEGCVGLYMLTALVILLTSGAHPVQSQCCHKSFQTERTDLHVLVLGAAGVYGFLGCDDGTTGMCCGVGRCNMFCCNCDGGCR</sequence>
<keyword evidence="3" id="KW-1185">Reference proteome</keyword>
<dbReference type="EMBL" id="MTYJ01000165">
    <property type="protein sequence ID" value="OQV11648.1"/>
    <property type="molecule type" value="Genomic_DNA"/>
</dbReference>
<reference evidence="3" key="1">
    <citation type="submission" date="2017-01" db="EMBL/GenBank/DDBJ databases">
        <title>Comparative genomics of anhydrobiosis in the tardigrade Hypsibius dujardini.</title>
        <authorList>
            <person name="Yoshida Y."/>
            <person name="Koutsovoulos G."/>
            <person name="Laetsch D."/>
            <person name="Stevens L."/>
            <person name="Kumar S."/>
            <person name="Horikawa D."/>
            <person name="Ishino K."/>
            <person name="Komine S."/>
            <person name="Tomita M."/>
            <person name="Blaxter M."/>
            <person name="Arakawa K."/>
        </authorList>
    </citation>
    <scope>NUCLEOTIDE SEQUENCE [LARGE SCALE GENOMIC DNA]</scope>
    <source>
        <strain evidence="3">Z151</strain>
    </source>
</reference>
<organism evidence="2 3">
    <name type="scientific">Hypsibius exemplaris</name>
    <name type="common">Freshwater tardigrade</name>
    <dbReference type="NCBI Taxonomy" id="2072580"/>
    <lineage>
        <taxon>Eukaryota</taxon>
        <taxon>Metazoa</taxon>
        <taxon>Ecdysozoa</taxon>
        <taxon>Tardigrada</taxon>
        <taxon>Eutardigrada</taxon>
        <taxon>Parachela</taxon>
        <taxon>Hypsibioidea</taxon>
        <taxon>Hypsibiidae</taxon>
        <taxon>Hypsibius</taxon>
    </lineage>
</organism>
<protein>
    <submittedName>
        <fullName evidence="2">Uncharacterized protein</fullName>
    </submittedName>
</protein>
<keyword evidence="1" id="KW-0732">Signal</keyword>
<evidence type="ECO:0000313" key="2">
    <source>
        <dbReference type="EMBL" id="OQV11648.1"/>
    </source>
</evidence>
<comment type="caution">
    <text evidence="2">The sequence shown here is derived from an EMBL/GenBank/DDBJ whole genome shotgun (WGS) entry which is preliminary data.</text>
</comment>
<dbReference type="OrthoDB" id="3737830at2759"/>